<proteinExistence type="predicted"/>
<dbReference type="OrthoDB" id="6107661at2"/>
<reference evidence="1 2" key="1">
    <citation type="submission" date="2019-06" db="EMBL/GenBank/DDBJ databases">
        <title>A novel bacterium of genus Marinomonas, isolated from coastal sand.</title>
        <authorList>
            <person name="Huang H."/>
            <person name="Mo K."/>
            <person name="Hu Y."/>
        </authorList>
    </citation>
    <scope>NUCLEOTIDE SEQUENCE [LARGE SCALE GENOMIC DNA]</scope>
    <source>
        <strain evidence="1 2">HB171799</strain>
    </source>
</reference>
<keyword evidence="2" id="KW-1185">Reference proteome</keyword>
<dbReference type="GO" id="GO:0016853">
    <property type="term" value="F:isomerase activity"/>
    <property type="evidence" value="ECO:0007669"/>
    <property type="project" value="UniProtKB-KW"/>
</dbReference>
<keyword evidence="1" id="KW-0413">Isomerase</keyword>
<evidence type="ECO:0000313" key="1">
    <source>
        <dbReference type="EMBL" id="TPE55681.1"/>
    </source>
</evidence>
<protein>
    <submittedName>
        <fullName evidence="1">DNA topoisomerase I</fullName>
    </submittedName>
</protein>
<sequence length="271" mass="31517">MALLQILTIAVLFIIVILSVVIGSRAQQKERELTERRFKQMQLTNRADRIEQHIKGLAPINTDNIVSDVFYDFYLDCLRELLDYTDDAEKIEARIAAAEREREHEPNPIEPEPSELSFQEKSKYKERLTKAAKMLLYMRRKGRISHTHYKLCYDYLRWLNVWIQLNRQLVQAAKNFHTGDMRVAQTLYGVVHSHLKSNNLDRPEKKELEQFVHKRIQEIIAPQIMALQNSEHPEEALADLLISMDGMSDAELLEEAEAPKTNATPTKGARH</sequence>
<gene>
    <name evidence="1" type="ORF">FJM67_01115</name>
</gene>
<evidence type="ECO:0000313" key="2">
    <source>
        <dbReference type="Proteomes" id="UP000315901"/>
    </source>
</evidence>
<dbReference type="Proteomes" id="UP000315901">
    <property type="component" value="Unassembled WGS sequence"/>
</dbReference>
<accession>A0A501X5F8</accession>
<dbReference type="AlphaFoldDB" id="A0A501X5F8"/>
<comment type="caution">
    <text evidence="1">The sequence shown here is derived from an EMBL/GenBank/DDBJ whole genome shotgun (WGS) entry which is preliminary data.</text>
</comment>
<organism evidence="1 2">
    <name type="scientific">Maribrevibacterium harenarium</name>
    <dbReference type="NCBI Taxonomy" id="2589817"/>
    <lineage>
        <taxon>Bacteria</taxon>
        <taxon>Pseudomonadati</taxon>
        <taxon>Pseudomonadota</taxon>
        <taxon>Gammaproteobacteria</taxon>
        <taxon>Oceanospirillales</taxon>
        <taxon>Oceanospirillaceae</taxon>
        <taxon>Maribrevibacterium</taxon>
    </lineage>
</organism>
<dbReference type="RefSeq" id="WP_140586836.1">
    <property type="nucleotide sequence ID" value="NZ_VFRR01000001.1"/>
</dbReference>
<dbReference type="EMBL" id="VFRR01000001">
    <property type="protein sequence ID" value="TPE55681.1"/>
    <property type="molecule type" value="Genomic_DNA"/>
</dbReference>
<name>A0A501X5F8_9GAMM</name>